<dbReference type="InterPro" id="IPR038078">
    <property type="entry name" value="PhoU-like_sf"/>
</dbReference>
<dbReference type="Pfam" id="PF01895">
    <property type="entry name" value="PhoU"/>
    <property type="match status" value="2"/>
</dbReference>
<proteinExistence type="inferred from homology"/>
<dbReference type="NCBIfam" id="TIGR02135">
    <property type="entry name" value="phoU_full"/>
    <property type="match status" value="1"/>
</dbReference>
<comment type="function">
    <text evidence="3">Plays a role in the regulation of phosphate uptake.</text>
</comment>
<evidence type="ECO:0000256" key="2">
    <source>
        <dbReference type="ARBA" id="ARBA00022592"/>
    </source>
</evidence>
<feature type="domain" description="PhoU" evidence="4">
    <location>
        <begin position="21"/>
        <end position="109"/>
    </location>
</feature>
<dbReference type="Gene3D" id="1.20.58.220">
    <property type="entry name" value="Phosphate transport system protein phou homolog 2, domain 2"/>
    <property type="match status" value="1"/>
</dbReference>
<evidence type="ECO:0000313" key="5">
    <source>
        <dbReference type="EMBL" id="MDT0616976.1"/>
    </source>
</evidence>
<evidence type="ECO:0000313" key="6">
    <source>
        <dbReference type="Proteomes" id="UP001259982"/>
    </source>
</evidence>
<feature type="domain" description="PhoU" evidence="4">
    <location>
        <begin position="124"/>
        <end position="209"/>
    </location>
</feature>
<dbReference type="RefSeq" id="WP_311656517.1">
    <property type="nucleotide sequence ID" value="NZ_JAVRHY010000001.1"/>
</dbReference>
<keyword evidence="3" id="KW-0813">Transport</keyword>
<dbReference type="PIRSF" id="PIRSF003107">
    <property type="entry name" value="PhoU"/>
    <property type="match status" value="1"/>
</dbReference>
<dbReference type="InterPro" id="IPR028366">
    <property type="entry name" value="PhoU"/>
</dbReference>
<accession>A0ABU3B3E1</accession>
<dbReference type="EMBL" id="JAVRHY010000001">
    <property type="protein sequence ID" value="MDT0616976.1"/>
    <property type="molecule type" value="Genomic_DNA"/>
</dbReference>
<gene>
    <name evidence="5" type="primary">phoU</name>
    <name evidence="5" type="ORF">RM531_00670</name>
</gene>
<keyword evidence="2 3" id="KW-0592">Phosphate transport</keyword>
<protein>
    <recommendedName>
        <fullName evidence="3">Phosphate-specific transport system accessory protein PhoU</fullName>
    </recommendedName>
</protein>
<evidence type="ECO:0000259" key="4">
    <source>
        <dbReference type="Pfam" id="PF01895"/>
    </source>
</evidence>
<evidence type="ECO:0000256" key="3">
    <source>
        <dbReference type="PIRNR" id="PIRNR003107"/>
    </source>
</evidence>
<dbReference type="Proteomes" id="UP001259982">
    <property type="component" value="Unassembled WGS sequence"/>
</dbReference>
<reference evidence="5 6" key="1">
    <citation type="submission" date="2023-09" db="EMBL/GenBank/DDBJ databases">
        <authorList>
            <person name="Rey-Velasco X."/>
        </authorList>
    </citation>
    <scope>NUCLEOTIDE SEQUENCE [LARGE SCALE GENOMIC DNA]</scope>
    <source>
        <strain evidence="5 6">P385</strain>
    </source>
</reference>
<comment type="subunit">
    <text evidence="3">Homodimer.</text>
</comment>
<keyword evidence="6" id="KW-1185">Reference proteome</keyword>
<dbReference type="PANTHER" id="PTHR42930">
    <property type="entry name" value="PHOSPHATE-SPECIFIC TRANSPORT SYSTEM ACCESSORY PROTEIN PHOU"/>
    <property type="match status" value="1"/>
</dbReference>
<comment type="caution">
    <text evidence="5">The sequence shown here is derived from an EMBL/GenBank/DDBJ whole genome shotgun (WGS) entry which is preliminary data.</text>
</comment>
<sequence>MAQNHTFKGFDEALDSLRADIRGMGEKALVAVDAAVAALAAHDRAGAEAVIAGDRDIDLMQFGVDDALLHALTEHAAVAGDLREILVAGRMAADLERIGDHAGSIAKRVLLLRGPLEPASLFQIRRLYDRARELLTGVMAAYVRRDSEAARELWASDAALDGLYRQLFESLMDDRHAGGHDATVATHLMFVAKSVERIGDHATNIAEEIVFLTTGERVTDPRPKQDLVGHRR</sequence>
<comment type="similarity">
    <text evidence="1 3">Belongs to the PhoU family.</text>
</comment>
<organism evidence="5 6">
    <name type="scientific">Spectribacter acetivorans</name>
    <dbReference type="NCBI Taxonomy" id="3075603"/>
    <lineage>
        <taxon>Bacteria</taxon>
        <taxon>Pseudomonadati</taxon>
        <taxon>Pseudomonadota</taxon>
        <taxon>Gammaproteobacteria</taxon>
        <taxon>Salinisphaerales</taxon>
        <taxon>Salinisphaeraceae</taxon>
        <taxon>Spectribacter</taxon>
    </lineage>
</organism>
<comment type="subcellular location">
    <subcellularLocation>
        <location evidence="3">Cytoplasm</location>
    </subcellularLocation>
</comment>
<evidence type="ECO:0000256" key="1">
    <source>
        <dbReference type="ARBA" id="ARBA00008107"/>
    </source>
</evidence>
<dbReference type="SUPFAM" id="SSF109755">
    <property type="entry name" value="PhoU-like"/>
    <property type="match status" value="1"/>
</dbReference>
<name>A0ABU3B3E1_9GAMM</name>
<keyword evidence="3" id="KW-0963">Cytoplasm</keyword>
<dbReference type="PANTHER" id="PTHR42930:SF3">
    <property type="entry name" value="PHOSPHATE-SPECIFIC TRANSPORT SYSTEM ACCESSORY PROTEIN PHOU"/>
    <property type="match status" value="1"/>
</dbReference>
<dbReference type="InterPro" id="IPR026022">
    <property type="entry name" value="PhoU_dom"/>
</dbReference>